<evidence type="ECO:0000313" key="3">
    <source>
        <dbReference type="Proteomes" id="UP000199236"/>
    </source>
</evidence>
<feature type="domain" description="DnaJ homologue subfamily C member 28 conserved" evidence="1">
    <location>
        <begin position="9"/>
        <end position="71"/>
    </location>
</feature>
<accession>A0A1I5EI99</accession>
<evidence type="ECO:0000313" key="2">
    <source>
        <dbReference type="EMBL" id="SFO11227.1"/>
    </source>
</evidence>
<dbReference type="Pfam" id="PF09350">
    <property type="entry name" value="DJC28_CD"/>
    <property type="match status" value="1"/>
</dbReference>
<protein>
    <recommendedName>
        <fullName evidence="1">DnaJ homologue subfamily C member 28 conserved domain-containing protein</fullName>
    </recommendedName>
</protein>
<dbReference type="InterPro" id="IPR018961">
    <property type="entry name" value="DnaJ_homolog_subfam-C_membr-28"/>
</dbReference>
<dbReference type="RefSeq" id="WP_090070793.1">
    <property type="nucleotide sequence ID" value="NZ_FOVR01000003.1"/>
</dbReference>
<dbReference type="Proteomes" id="UP000199236">
    <property type="component" value="Unassembled WGS sequence"/>
</dbReference>
<name>A0A1I5EI99_9HYPH</name>
<keyword evidence="3" id="KW-1185">Reference proteome</keyword>
<dbReference type="AlphaFoldDB" id="A0A1I5EI99"/>
<organism evidence="2 3">
    <name type="scientific">Cohaesibacter marisflavi</name>
    <dbReference type="NCBI Taxonomy" id="655353"/>
    <lineage>
        <taxon>Bacteria</taxon>
        <taxon>Pseudomonadati</taxon>
        <taxon>Pseudomonadota</taxon>
        <taxon>Alphaproteobacteria</taxon>
        <taxon>Hyphomicrobiales</taxon>
        <taxon>Cohaesibacteraceae</taxon>
    </lineage>
</organism>
<dbReference type="STRING" id="655353.SAMN04488056_103196"/>
<sequence length="101" mass="11385">MVKHPLDHLIEQRIQEALDNGDLSNLPNAGQPLSDLDLSEDDLLARVVREQGGKPAYVLLNGKLQALLKRLDQVKDPLRHKALEQQIADMRTQMAIEKERG</sequence>
<dbReference type="OrthoDB" id="9798476at2"/>
<reference evidence="2 3" key="1">
    <citation type="submission" date="2016-10" db="EMBL/GenBank/DDBJ databases">
        <authorList>
            <person name="de Groot N.N."/>
        </authorList>
    </citation>
    <scope>NUCLEOTIDE SEQUENCE [LARGE SCALE GENOMIC DNA]</scope>
    <source>
        <strain evidence="2 3">CGMCC 1.9157</strain>
    </source>
</reference>
<evidence type="ECO:0000259" key="1">
    <source>
        <dbReference type="Pfam" id="PF09350"/>
    </source>
</evidence>
<proteinExistence type="predicted"/>
<dbReference type="EMBL" id="FOVR01000003">
    <property type="protein sequence ID" value="SFO11227.1"/>
    <property type="molecule type" value="Genomic_DNA"/>
</dbReference>
<gene>
    <name evidence="2" type="ORF">SAMN04488056_103196</name>
</gene>